<dbReference type="PRINTS" id="PR00625">
    <property type="entry name" value="JDOMAIN"/>
</dbReference>
<dbReference type="SMART" id="SM00271">
    <property type="entry name" value="DnaJ"/>
    <property type="match status" value="1"/>
</dbReference>
<feature type="domain" description="J" evidence="1">
    <location>
        <begin position="111"/>
        <end position="164"/>
    </location>
</feature>
<dbReference type="Pfam" id="PF00226">
    <property type="entry name" value="DnaJ"/>
    <property type="match status" value="1"/>
</dbReference>
<dbReference type="CDD" id="cd06257">
    <property type="entry name" value="DnaJ"/>
    <property type="match status" value="1"/>
</dbReference>
<dbReference type="Proteomes" id="UP000034883">
    <property type="component" value="Chromosome"/>
</dbReference>
<protein>
    <recommendedName>
        <fullName evidence="1">J domain-containing protein</fullName>
    </recommendedName>
</protein>
<dbReference type="OrthoDB" id="166297at2"/>
<name>A0A0F6VZ27_9BACT</name>
<proteinExistence type="predicted"/>
<dbReference type="PROSITE" id="PS50076">
    <property type="entry name" value="DNAJ_2"/>
    <property type="match status" value="1"/>
</dbReference>
<dbReference type="Gene3D" id="1.10.287.110">
    <property type="entry name" value="DnaJ domain"/>
    <property type="match status" value="1"/>
</dbReference>
<dbReference type="InterPro" id="IPR036869">
    <property type="entry name" value="J_dom_sf"/>
</dbReference>
<dbReference type="RefSeq" id="WP_053230577.1">
    <property type="nucleotide sequence ID" value="NZ_CP011125.1"/>
</dbReference>
<evidence type="ECO:0000259" key="1">
    <source>
        <dbReference type="PROSITE" id="PS50076"/>
    </source>
</evidence>
<sequence length="176" mass="19605">MTELFAPVVSIAKTQRGRFFWAAWWTEPPALHPFRKPDASNGGASTYEEAKQDAERVAARALVEVDARWARACVRVMRGMPPFTPSELRAAREGASEHVRARRAPVGAPQSLWSVLGVDPKATVAEIKRAYRARALETHPDQGGDPDAFRALHAAYERAIARRDKQAKRPKKRAPE</sequence>
<dbReference type="KEGG" id="samy:DB32_000251"/>
<gene>
    <name evidence="2" type="ORF">DB32_000251</name>
</gene>
<accession>A0A0F6VZ27</accession>
<dbReference type="InterPro" id="IPR001623">
    <property type="entry name" value="DnaJ_domain"/>
</dbReference>
<dbReference type="SUPFAM" id="SSF46565">
    <property type="entry name" value="Chaperone J-domain"/>
    <property type="match status" value="1"/>
</dbReference>
<dbReference type="PANTHER" id="PTHR24074">
    <property type="entry name" value="CO-CHAPERONE PROTEIN DJLA"/>
    <property type="match status" value="1"/>
</dbReference>
<evidence type="ECO:0000313" key="2">
    <source>
        <dbReference type="EMBL" id="AKF03102.1"/>
    </source>
</evidence>
<organism evidence="2 3">
    <name type="scientific">Sandaracinus amylolyticus</name>
    <dbReference type="NCBI Taxonomy" id="927083"/>
    <lineage>
        <taxon>Bacteria</taxon>
        <taxon>Pseudomonadati</taxon>
        <taxon>Myxococcota</taxon>
        <taxon>Polyangia</taxon>
        <taxon>Polyangiales</taxon>
        <taxon>Sandaracinaceae</taxon>
        <taxon>Sandaracinus</taxon>
    </lineage>
</organism>
<keyword evidence="3" id="KW-1185">Reference proteome</keyword>
<evidence type="ECO:0000313" key="3">
    <source>
        <dbReference type="Proteomes" id="UP000034883"/>
    </source>
</evidence>
<dbReference type="AlphaFoldDB" id="A0A0F6VZ27"/>
<dbReference type="EMBL" id="CP011125">
    <property type="protein sequence ID" value="AKF03102.1"/>
    <property type="molecule type" value="Genomic_DNA"/>
</dbReference>
<dbReference type="InterPro" id="IPR050817">
    <property type="entry name" value="DjlA_DnaK_co-chaperone"/>
</dbReference>
<reference evidence="2 3" key="1">
    <citation type="submission" date="2015-03" db="EMBL/GenBank/DDBJ databases">
        <title>Genome assembly of Sandaracinus amylolyticus DSM 53668.</title>
        <authorList>
            <person name="Sharma G."/>
            <person name="Subramanian S."/>
        </authorList>
    </citation>
    <scope>NUCLEOTIDE SEQUENCE [LARGE SCALE GENOMIC DNA]</scope>
    <source>
        <strain evidence="2 3">DSM 53668</strain>
    </source>
</reference>
<dbReference type="STRING" id="927083.DB32_000251"/>